<name>A0ABY5R176_9HYPH</name>
<keyword evidence="2" id="KW-1185">Reference proteome</keyword>
<dbReference type="EMBL" id="CP062229">
    <property type="protein sequence ID" value="UVC17083.1"/>
    <property type="molecule type" value="Genomic_DNA"/>
</dbReference>
<reference evidence="1" key="1">
    <citation type="submission" date="2020-09" db="EMBL/GenBank/DDBJ databases">
        <title>Rhizobia associated with sainfoin plants.</title>
        <authorList>
            <person name="Asharfi S."/>
            <person name="Kuzmanovic N."/>
            <person name="Bunk B."/>
            <person name="Sproeer C."/>
            <person name="Becker M."/>
            <person name="Thuenen T."/>
        </authorList>
    </citation>
    <scope>NUCLEOTIDE SEQUENCE</scope>
    <source>
        <strain evidence="1">OM4</strain>
    </source>
</reference>
<evidence type="ECO:0000313" key="2">
    <source>
        <dbReference type="Proteomes" id="UP001058098"/>
    </source>
</evidence>
<organism evidence="1 2">
    <name type="scientific">Mesorhizobium onobrychidis</name>
    <dbReference type="NCBI Taxonomy" id="2775404"/>
    <lineage>
        <taxon>Bacteria</taxon>
        <taxon>Pseudomonadati</taxon>
        <taxon>Pseudomonadota</taxon>
        <taxon>Alphaproteobacteria</taxon>
        <taxon>Hyphomicrobiales</taxon>
        <taxon>Phyllobacteriaceae</taxon>
        <taxon>Mesorhizobium</taxon>
    </lineage>
</organism>
<accession>A0ABY5R176</accession>
<dbReference type="Proteomes" id="UP001058098">
    <property type="component" value="Chromosome"/>
</dbReference>
<proteinExistence type="predicted"/>
<dbReference type="RefSeq" id="WP_258121963.1">
    <property type="nucleotide sequence ID" value="NZ_CP062229.1"/>
</dbReference>
<evidence type="ECO:0000313" key="1">
    <source>
        <dbReference type="EMBL" id="UVC17083.1"/>
    </source>
</evidence>
<gene>
    <name evidence="1" type="ORF">IHQ72_08145</name>
</gene>
<protein>
    <submittedName>
        <fullName evidence="1">Uncharacterized protein</fullName>
    </submittedName>
</protein>
<sequence>MGLLVRMHGIAMVFTIDLEDAEALPDNEILRPEMTDLVGIERTSRIYLSQAARPTHGQIVQIRSGAPLISKT</sequence>